<feature type="region of interest" description="Disordered" evidence="1">
    <location>
        <begin position="1"/>
        <end position="28"/>
    </location>
</feature>
<protein>
    <submittedName>
        <fullName evidence="2">Uncharacterized protein</fullName>
    </submittedName>
</protein>
<name>A0A382VS84_9ZZZZ</name>
<accession>A0A382VS84</accession>
<evidence type="ECO:0000256" key="1">
    <source>
        <dbReference type="SAM" id="MobiDB-lite"/>
    </source>
</evidence>
<organism evidence="2">
    <name type="scientific">marine metagenome</name>
    <dbReference type="NCBI Taxonomy" id="408172"/>
    <lineage>
        <taxon>unclassified sequences</taxon>
        <taxon>metagenomes</taxon>
        <taxon>ecological metagenomes</taxon>
    </lineage>
</organism>
<sequence length="72" mass="8155">MPGDEKVPEVCHFGDNRKNIGPTQPPGSDILRLAHDTSCSHMPVKGRIDEFGSPGHRVFRREDPECRFVELR</sequence>
<proteinExistence type="predicted"/>
<evidence type="ECO:0000313" key="2">
    <source>
        <dbReference type="EMBL" id="SVD49446.1"/>
    </source>
</evidence>
<feature type="compositionally biased region" description="Basic and acidic residues" evidence="1">
    <location>
        <begin position="1"/>
        <end position="18"/>
    </location>
</feature>
<feature type="non-terminal residue" evidence="2">
    <location>
        <position position="72"/>
    </location>
</feature>
<dbReference type="EMBL" id="UINC01154261">
    <property type="protein sequence ID" value="SVD49446.1"/>
    <property type="molecule type" value="Genomic_DNA"/>
</dbReference>
<dbReference type="AlphaFoldDB" id="A0A382VS84"/>
<gene>
    <name evidence="2" type="ORF">METZ01_LOCUS402300</name>
</gene>
<reference evidence="2" key="1">
    <citation type="submission" date="2018-05" db="EMBL/GenBank/DDBJ databases">
        <authorList>
            <person name="Lanie J.A."/>
            <person name="Ng W.-L."/>
            <person name="Kazmierczak K.M."/>
            <person name="Andrzejewski T.M."/>
            <person name="Davidsen T.M."/>
            <person name="Wayne K.J."/>
            <person name="Tettelin H."/>
            <person name="Glass J.I."/>
            <person name="Rusch D."/>
            <person name="Podicherti R."/>
            <person name="Tsui H.-C.T."/>
            <person name="Winkler M.E."/>
        </authorList>
    </citation>
    <scope>NUCLEOTIDE SEQUENCE</scope>
</reference>